<name>A0AAV7VA29_PLEWA</name>
<feature type="region of interest" description="Disordered" evidence="1">
    <location>
        <begin position="1"/>
        <end position="217"/>
    </location>
</feature>
<dbReference type="EMBL" id="JANPWB010000003">
    <property type="protein sequence ID" value="KAJ1197459.1"/>
    <property type="molecule type" value="Genomic_DNA"/>
</dbReference>
<dbReference type="Proteomes" id="UP001066276">
    <property type="component" value="Chromosome 2_1"/>
</dbReference>
<dbReference type="AlphaFoldDB" id="A0AAV7VA29"/>
<gene>
    <name evidence="2" type="ORF">NDU88_001317</name>
</gene>
<evidence type="ECO:0000313" key="3">
    <source>
        <dbReference type="Proteomes" id="UP001066276"/>
    </source>
</evidence>
<keyword evidence="3" id="KW-1185">Reference proteome</keyword>
<comment type="caution">
    <text evidence="2">The sequence shown here is derived from an EMBL/GenBank/DDBJ whole genome shotgun (WGS) entry which is preliminary data.</text>
</comment>
<evidence type="ECO:0000313" key="2">
    <source>
        <dbReference type="EMBL" id="KAJ1197459.1"/>
    </source>
</evidence>
<protein>
    <submittedName>
        <fullName evidence="2">Uncharacterized protein</fullName>
    </submittedName>
</protein>
<proteinExistence type="predicted"/>
<accession>A0AAV7VA29</accession>
<feature type="compositionally biased region" description="Polar residues" evidence="1">
    <location>
        <begin position="99"/>
        <end position="113"/>
    </location>
</feature>
<organism evidence="2 3">
    <name type="scientific">Pleurodeles waltl</name>
    <name type="common">Iberian ribbed newt</name>
    <dbReference type="NCBI Taxonomy" id="8319"/>
    <lineage>
        <taxon>Eukaryota</taxon>
        <taxon>Metazoa</taxon>
        <taxon>Chordata</taxon>
        <taxon>Craniata</taxon>
        <taxon>Vertebrata</taxon>
        <taxon>Euteleostomi</taxon>
        <taxon>Amphibia</taxon>
        <taxon>Batrachia</taxon>
        <taxon>Caudata</taxon>
        <taxon>Salamandroidea</taxon>
        <taxon>Salamandridae</taxon>
        <taxon>Pleurodelinae</taxon>
        <taxon>Pleurodeles</taxon>
    </lineage>
</organism>
<sequence length="217" mass="23868">MRQKGPPVHPLARSGRRSLPPGPPSRGRRQKAQGDPARPRSPKSRHSAAEEAPLPPNSRDLHTPRPAPPRRPQPAATRPAQLRRSTPRAEQASPPLARHQQQSHSRPQASGGTKISGGCGPMRPLRAPQQHSLCAPHQRTAKSTPRVPQQHEAAHTGRARLSLQARNQPGPPPRHGPKARRQPGPRNRQWHQPNPRISRPGGALLTPLRQEKCQKEP</sequence>
<evidence type="ECO:0000256" key="1">
    <source>
        <dbReference type="SAM" id="MobiDB-lite"/>
    </source>
</evidence>
<reference evidence="2" key="1">
    <citation type="journal article" date="2022" name="bioRxiv">
        <title>Sequencing and chromosome-scale assembly of the giantPleurodeles waltlgenome.</title>
        <authorList>
            <person name="Brown T."/>
            <person name="Elewa A."/>
            <person name="Iarovenko S."/>
            <person name="Subramanian E."/>
            <person name="Araus A.J."/>
            <person name="Petzold A."/>
            <person name="Susuki M."/>
            <person name="Suzuki K.-i.T."/>
            <person name="Hayashi T."/>
            <person name="Toyoda A."/>
            <person name="Oliveira C."/>
            <person name="Osipova E."/>
            <person name="Leigh N.D."/>
            <person name="Simon A."/>
            <person name="Yun M.H."/>
        </authorList>
    </citation>
    <scope>NUCLEOTIDE SEQUENCE</scope>
    <source>
        <strain evidence="2">20211129_DDA</strain>
        <tissue evidence="2">Liver</tissue>
    </source>
</reference>